<comment type="caution">
    <text evidence="2">The sequence shown here is derived from an EMBL/GenBank/DDBJ whole genome shotgun (WGS) entry which is preliminary data.</text>
</comment>
<dbReference type="EMBL" id="NFHS01000003">
    <property type="protein sequence ID" value="OUN55644.1"/>
    <property type="molecule type" value="Genomic_DNA"/>
</dbReference>
<dbReference type="AlphaFoldDB" id="A0A1Y3V3K2"/>
<feature type="domain" description="Polysaccharide pyruvyl transferase" evidence="1">
    <location>
        <begin position="14"/>
        <end position="308"/>
    </location>
</feature>
<organism evidence="2 3">
    <name type="scientific">Bacteroides uniformis</name>
    <dbReference type="NCBI Taxonomy" id="820"/>
    <lineage>
        <taxon>Bacteria</taxon>
        <taxon>Pseudomonadati</taxon>
        <taxon>Bacteroidota</taxon>
        <taxon>Bacteroidia</taxon>
        <taxon>Bacteroidales</taxon>
        <taxon>Bacteroidaceae</taxon>
        <taxon>Bacteroides</taxon>
    </lineage>
</organism>
<dbReference type="InterPro" id="IPR007345">
    <property type="entry name" value="Polysacch_pyruvyl_Trfase"/>
</dbReference>
<sequence length="374" mass="43390">MKSLGIITIHRIFNYGSVFQAYALQQVCEDLGYRTEIIDYRYPNVQHQNNRFATMGNSQSNEPKWIKYLFVKALLRQHKGISNFVYRYQHLSPITYNSPEELKKNPPRYDVYITGSDQLWNPCYCNGDPAFLLHFAPDDALKISYAASIGMRDIPLELHMLYKELLDRYKHISVREDSGINVIRDITGMEAKAVLDPTLLLDKDEWNKIAVPKRLIKKKYILCYYLNYTFNAFPYVDDLTAYMQKQTGYEIVHVARPPHKLVYGHTWYRVGASPEEFLALVRDAEMVLTTSFHGTAFALNYGKPLLTVVQDRNASDSRQVSLMHSLNLDAQVLSVKDVFPDESLFSYNVGEEQIRLSALRKESRQFLIDVLRDE</sequence>
<proteinExistence type="predicted"/>
<evidence type="ECO:0000313" key="3">
    <source>
        <dbReference type="Proteomes" id="UP000196329"/>
    </source>
</evidence>
<accession>A0A1Y3V3K2</accession>
<dbReference type="Pfam" id="PF04230">
    <property type="entry name" value="PS_pyruv_trans"/>
    <property type="match status" value="1"/>
</dbReference>
<evidence type="ECO:0000259" key="1">
    <source>
        <dbReference type="Pfam" id="PF04230"/>
    </source>
</evidence>
<reference evidence="3" key="1">
    <citation type="submission" date="2017-04" db="EMBL/GenBank/DDBJ databases">
        <title>Function of individual gut microbiota members based on whole genome sequencing of pure cultures obtained from chicken caecum.</title>
        <authorList>
            <person name="Medvecky M."/>
            <person name="Cejkova D."/>
            <person name="Polansky O."/>
            <person name="Karasova D."/>
            <person name="Kubasova T."/>
            <person name="Cizek A."/>
            <person name="Rychlik I."/>
        </authorList>
    </citation>
    <scope>NUCLEOTIDE SEQUENCE [LARGE SCALE GENOMIC DNA]</scope>
    <source>
        <strain evidence="3">An67</strain>
    </source>
</reference>
<dbReference type="Proteomes" id="UP000196329">
    <property type="component" value="Unassembled WGS sequence"/>
</dbReference>
<gene>
    <name evidence="2" type="ORF">B5G17_08065</name>
</gene>
<evidence type="ECO:0000313" key="2">
    <source>
        <dbReference type="EMBL" id="OUN55644.1"/>
    </source>
</evidence>
<name>A0A1Y3V3K2_BACUN</name>
<protein>
    <recommendedName>
        <fullName evidence="1">Polysaccharide pyruvyl transferase domain-containing protein</fullName>
    </recommendedName>
</protein>
<dbReference type="RefSeq" id="WP_087332560.1">
    <property type="nucleotide sequence ID" value="NZ_JBFCPT010000003.1"/>
</dbReference>